<dbReference type="UniPathway" id="UPA00219"/>
<evidence type="ECO:0000256" key="5">
    <source>
        <dbReference type="ARBA" id="ARBA00022984"/>
    </source>
</evidence>
<evidence type="ECO:0000256" key="2">
    <source>
        <dbReference type="ARBA" id="ARBA00005992"/>
    </source>
</evidence>
<comment type="caution">
    <text evidence="10">The sequence shown here is derived from an EMBL/GenBank/DDBJ whole genome shotgun (WGS) entry which is preliminary data.</text>
</comment>
<dbReference type="Proteomes" id="UP000549052">
    <property type="component" value="Unassembled WGS sequence"/>
</dbReference>
<organism evidence="10 11">
    <name type="scientific">Phyllobacterium myrsinacearum</name>
    <dbReference type="NCBI Taxonomy" id="28101"/>
    <lineage>
        <taxon>Bacteria</taxon>
        <taxon>Pseudomonadati</taxon>
        <taxon>Pseudomonadota</taxon>
        <taxon>Alphaproteobacteria</taxon>
        <taxon>Hyphomicrobiales</taxon>
        <taxon>Phyllobacteriaceae</taxon>
        <taxon>Phyllobacterium</taxon>
    </lineage>
</organism>
<feature type="active site" description="Proton donor/acceptor" evidence="7">
    <location>
        <position position="147"/>
    </location>
</feature>
<keyword evidence="8" id="KW-0732">Signal</keyword>
<reference evidence="10 11" key="1">
    <citation type="submission" date="2020-07" db="EMBL/GenBank/DDBJ databases">
        <title>Genomic Encyclopedia of Type Strains, Phase IV (KMG-V): Genome sequencing to study the core and pangenomes of soil and plant-associated prokaryotes.</title>
        <authorList>
            <person name="Whitman W."/>
        </authorList>
    </citation>
    <scope>NUCLEOTIDE SEQUENCE [LARGE SCALE GENOMIC DNA]</scope>
    <source>
        <strain evidence="10 11">AN3</strain>
    </source>
</reference>
<proteinExistence type="inferred from homology"/>
<evidence type="ECO:0000256" key="4">
    <source>
        <dbReference type="ARBA" id="ARBA00022960"/>
    </source>
</evidence>
<feature type="active site" description="Nucleophile" evidence="7">
    <location>
        <position position="155"/>
    </location>
</feature>
<dbReference type="InterPro" id="IPR005490">
    <property type="entry name" value="LD_TPept_cat_dom"/>
</dbReference>
<dbReference type="PROSITE" id="PS51257">
    <property type="entry name" value="PROKAR_LIPOPROTEIN"/>
    <property type="match status" value="1"/>
</dbReference>
<evidence type="ECO:0000256" key="3">
    <source>
        <dbReference type="ARBA" id="ARBA00022679"/>
    </source>
</evidence>
<feature type="signal peptide" evidence="8">
    <location>
        <begin position="1"/>
        <end position="23"/>
    </location>
</feature>
<keyword evidence="6 7" id="KW-0961">Cell wall biogenesis/degradation</keyword>
<evidence type="ECO:0000313" key="10">
    <source>
        <dbReference type="EMBL" id="MBA8881534.1"/>
    </source>
</evidence>
<dbReference type="AlphaFoldDB" id="A0A839EVJ3"/>
<dbReference type="InterPro" id="IPR038063">
    <property type="entry name" value="Transpep_catalytic_dom"/>
</dbReference>
<evidence type="ECO:0000256" key="6">
    <source>
        <dbReference type="ARBA" id="ARBA00023316"/>
    </source>
</evidence>
<dbReference type="GO" id="GO:0009252">
    <property type="term" value="P:peptidoglycan biosynthetic process"/>
    <property type="evidence" value="ECO:0007669"/>
    <property type="project" value="UniProtKB-UniPathway"/>
</dbReference>
<sequence>MKIPTHILAPLLLTLFLAGCQGASVTDLAPKSEKQLSEKLVKLMKTKGMSMTAPIMVRIFKEENALEVWKRKDNGRYDIVTSYQICKWSGKLGPKFIEGDRQAPEGFYAVRPGQMNPKSSYYLSFNTGFPNALDRALNRTGANLMVHGACSSSGCYSMTDAQVQEIYAFARDAFKGGQDSIQLQAYPFRMTAANMARYKDDPNYAFWKNLKEGYDHFEITKVPPKVDVCEKKYVFNNTTDPNAPIAATATCPPMQQPETLKMAYQSYQTTYEATFSSMVGKGGIQPPSRSIQGLNEAKIIAEWSARRARGERVTQEPPSLSPQDKDAALKPQVMVRLASAVAADKEREERDVSKRHRMTTVAALPTAVPAATPTANQVATIVPVPVAQTQTTASVPAATAAQVQDVVAPAAEQPAKKAWWKIIGN</sequence>
<gene>
    <name evidence="10" type="ORF">FHW16_005275</name>
</gene>
<keyword evidence="4 7" id="KW-0133">Cell shape</keyword>
<evidence type="ECO:0000256" key="7">
    <source>
        <dbReference type="PROSITE-ProRule" id="PRU01373"/>
    </source>
</evidence>
<dbReference type="SUPFAM" id="SSF141523">
    <property type="entry name" value="L,D-transpeptidase catalytic domain-like"/>
    <property type="match status" value="1"/>
</dbReference>
<dbReference type="PANTHER" id="PTHR36699:SF1">
    <property type="entry name" value="L,D-TRANSPEPTIDASE YAFK-RELATED"/>
    <property type="match status" value="1"/>
</dbReference>
<dbReference type="PROSITE" id="PS52029">
    <property type="entry name" value="LD_TPASE"/>
    <property type="match status" value="1"/>
</dbReference>
<protein>
    <submittedName>
        <fullName evidence="10">Murein L,D-transpeptidase YafK</fullName>
    </submittedName>
</protein>
<evidence type="ECO:0000256" key="1">
    <source>
        <dbReference type="ARBA" id="ARBA00004752"/>
    </source>
</evidence>
<keyword evidence="3" id="KW-0808">Transferase</keyword>
<comment type="pathway">
    <text evidence="1 7">Cell wall biogenesis; peptidoglycan biosynthesis.</text>
</comment>
<name>A0A839EVJ3_9HYPH</name>
<feature type="chain" id="PRO_5032749195" evidence="8">
    <location>
        <begin position="24"/>
        <end position="425"/>
    </location>
</feature>
<feature type="domain" description="L,D-TPase catalytic" evidence="9">
    <location>
        <begin position="55"/>
        <end position="186"/>
    </location>
</feature>
<dbReference type="PANTHER" id="PTHR36699">
    <property type="entry name" value="LD-TRANSPEPTIDASE"/>
    <property type="match status" value="1"/>
</dbReference>
<comment type="similarity">
    <text evidence="2">Belongs to the YkuD family.</text>
</comment>
<keyword evidence="5 7" id="KW-0573">Peptidoglycan synthesis</keyword>
<accession>A0A839EVJ3</accession>
<dbReference type="RefSeq" id="WP_182552104.1">
    <property type="nucleotide sequence ID" value="NZ_JACGXN010000015.1"/>
</dbReference>
<evidence type="ECO:0000259" key="9">
    <source>
        <dbReference type="PROSITE" id="PS52029"/>
    </source>
</evidence>
<dbReference type="GO" id="GO:0008360">
    <property type="term" value="P:regulation of cell shape"/>
    <property type="evidence" value="ECO:0007669"/>
    <property type="project" value="UniProtKB-UniRule"/>
</dbReference>
<dbReference type="GO" id="GO:0004180">
    <property type="term" value="F:carboxypeptidase activity"/>
    <property type="evidence" value="ECO:0007669"/>
    <property type="project" value="UniProtKB-ARBA"/>
</dbReference>
<dbReference type="GO" id="GO:0071555">
    <property type="term" value="P:cell wall organization"/>
    <property type="evidence" value="ECO:0007669"/>
    <property type="project" value="UniProtKB-UniRule"/>
</dbReference>
<evidence type="ECO:0000256" key="8">
    <source>
        <dbReference type="SAM" id="SignalP"/>
    </source>
</evidence>
<dbReference type="EMBL" id="JACGXN010000015">
    <property type="protein sequence ID" value="MBA8881534.1"/>
    <property type="molecule type" value="Genomic_DNA"/>
</dbReference>
<dbReference type="CDD" id="cd16913">
    <property type="entry name" value="YkuD_like"/>
    <property type="match status" value="1"/>
</dbReference>
<dbReference type="GO" id="GO:0016740">
    <property type="term" value="F:transferase activity"/>
    <property type="evidence" value="ECO:0007669"/>
    <property type="project" value="UniProtKB-KW"/>
</dbReference>
<evidence type="ECO:0000313" key="11">
    <source>
        <dbReference type="Proteomes" id="UP000549052"/>
    </source>
</evidence>
<keyword evidence="11" id="KW-1185">Reference proteome</keyword>